<accession>A0A0F9PZH4</accession>
<dbReference type="EMBL" id="LAZR01002432">
    <property type="protein sequence ID" value="KKN30132.1"/>
    <property type="molecule type" value="Genomic_DNA"/>
</dbReference>
<comment type="caution">
    <text evidence="1">The sequence shown here is derived from an EMBL/GenBank/DDBJ whole genome shotgun (WGS) entry which is preliminary data.</text>
</comment>
<dbReference type="AlphaFoldDB" id="A0A0F9PZH4"/>
<organism evidence="1">
    <name type="scientific">marine sediment metagenome</name>
    <dbReference type="NCBI Taxonomy" id="412755"/>
    <lineage>
        <taxon>unclassified sequences</taxon>
        <taxon>metagenomes</taxon>
        <taxon>ecological metagenomes</taxon>
    </lineage>
</organism>
<reference evidence="1" key="1">
    <citation type="journal article" date="2015" name="Nature">
        <title>Complex archaea that bridge the gap between prokaryotes and eukaryotes.</title>
        <authorList>
            <person name="Spang A."/>
            <person name="Saw J.H."/>
            <person name="Jorgensen S.L."/>
            <person name="Zaremba-Niedzwiedzka K."/>
            <person name="Martijn J."/>
            <person name="Lind A.E."/>
            <person name="van Eijk R."/>
            <person name="Schleper C."/>
            <person name="Guy L."/>
            <person name="Ettema T.J."/>
        </authorList>
    </citation>
    <scope>NUCLEOTIDE SEQUENCE</scope>
</reference>
<protein>
    <submittedName>
        <fullName evidence="1">Uncharacterized protein</fullName>
    </submittedName>
</protein>
<evidence type="ECO:0000313" key="1">
    <source>
        <dbReference type="EMBL" id="KKN30132.1"/>
    </source>
</evidence>
<proteinExistence type="predicted"/>
<name>A0A0F9PZH4_9ZZZZ</name>
<gene>
    <name evidence="1" type="ORF">LCGC14_0837190</name>
</gene>
<sequence length="59" mass="6959">MDVSLLVAQFPVSCNIDENLDMILEVIWQHPFITSPFFPPLIRRLCNYYIYIPLNNLMS</sequence>